<dbReference type="CDD" id="cd00616">
    <property type="entry name" value="AHBA_syn"/>
    <property type="match status" value="1"/>
</dbReference>
<dbReference type="SUPFAM" id="SSF53383">
    <property type="entry name" value="PLP-dependent transferases"/>
    <property type="match status" value="1"/>
</dbReference>
<dbReference type="GO" id="GO:0000271">
    <property type="term" value="P:polysaccharide biosynthetic process"/>
    <property type="evidence" value="ECO:0007669"/>
    <property type="project" value="TreeGrafter"/>
</dbReference>
<comment type="similarity">
    <text evidence="2 5">Belongs to the DegT/DnrJ/EryC1 family.</text>
</comment>
<dbReference type="Gene3D" id="3.90.1150.10">
    <property type="entry name" value="Aspartate Aminotransferase, domain 1"/>
    <property type="match status" value="1"/>
</dbReference>
<keyword evidence="6" id="KW-0808">Transferase</keyword>
<keyword evidence="7" id="KW-1185">Reference proteome</keyword>
<evidence type="ECO:0000256" key="3">
    <source>
        <dbReference type="PIRSR" id="PIRSR000390-1"/>
    </source>
</evidence>
<dbReference type="GO" id="GO:0030170">
    <property type="term" value="F:pyridoxal phosphate binding"/>
    <property type="evidence" value="ECO:0007669"/>
    <property type="project" value="TreeGrafter"/>
</dbReference>
<evidence type="ECO:0000313" key="6">
    <source>
        <dbReference type="EMBL" id="BCB88502.1"/>
    </source>
</evidence>
<feature type="modified residue" description="N6-(pyridoxal phosphate)lysine" evidence="4">
    <location>
        <position position="202"/>
    </location>
</feature>
<keyword evidence="1 4" id="KW-0663">Pyridoxal phosphate</keyword>
<dbReference type="RefSeq" id="WP_173159973.1">
    <property type="nucleotide sequence ID" value="NZ_AP022871.1"/>
</dbReference>
<dbReference type="Pfam" id="PF01041">
    <property type="entry name" value="DegT_DnrJ_EryC1"/>
    <property type="match status" value="1"/>
</dbReference>
<accession>A0A6F8YQY3</accession>
<dbReference type="Gene3D" id="3.40.640.10">
    <property type="entry name" value="Type I PLP-dependent aspartate aminotransferase-like (Major domain)"/>
    <property type="match status" value="1"/>
</dbReference>
<evidence type="ECO:0000256" key="4">
    <source>
        <dbReference type="PIRSR" id="PIRSR000390-2"/>
    </source>
</evidence>
<dbReference type="KEGG" id="psuu:Psuf_058150"/>
<dbReference type="InterPro" id="IPR000653">
    <property type="entry name" value="DegT/StrS_aminotransferase"/>
</dbReference>
<evidence type="ECO:0000256" key="2">
    <source>
        <dbReference type="ARBA" id="ARBA00037999"/>
    </source>
</evidence>
<protein>
    <submittedName>
        <fullName evidence="6">dTDP-4-dehydro-6-deoxyglucose aminotransferase</fullName>
    </submittedName>
</protein>
<dbReference type="PANTHER" id="PTHR30244:SF9">
    <property type="entry name" value="PROTEIN RV3402C"/>
    <property type="match status" value="1"/>
</dbReference>
<keyword evidence="6" id="KW-0032">Aminotransferase</keyword>
<dbReference type="EMBL" id="AP022871">
    <property type="protein sequence ID" value="BCB88502.1"/>
    <property type="molecule type" value="Genomic_DNA"/>
</dbReference>
<evidence type="ECO:0000256" key="1">
    <source>
        <dbReference type="ARBA" id="ARBA00022898"/>
    </source>
</evidence>
<dbReference type="InterPro" id="IPR015421">
    <property type="entry name" value="PyrdxlP-dep_Trfase_major"/>
</dbReference>
<reference evidence="6 7" key="2">
    <citation type="submission" date="2020-03" db="EMBL/GenBank/DDBJ databases">
        <authorList>
            <person name="Ichikawa N."/>
            <person name="Kimura A."/>
            <person name="Kitahashi Y."/>
            <person name="Uohara A."/>
        </authorList>
    </citation>
    <scope>NUCLEOTIDE SEQUENCE [LARGE SCALE GENOMIC DNA]</scope>
    <source>
        <strain evidence="6 7">NBRC 105367</strain>
    </source>
</reference>
<dbReference type="PANTHER" id="PTHR30244">
    <property type="entry name" value="TRANSAMINASE"/>
    <property type="match status" value="1"/>
</dbReference>
<dbReference type="InterPro" id="IPR015424">
    <property type="entry name" value="PyrdxlP-dep_Trfase"/>
</dbReference>
<dbReference type="AlphaFoldDB" id="A0A6F8YQY3"/>
<dbReference type="GO" id="GO:0008483">
    <property type="term" value="F:transaminase activity"/>
    <property type="evidence" value="ECO:0007669"/>
    <property type="project" value="UniProtKB-KW"/>
</dbReference>
<dbReference type="InterPro" id="IPR015422">
    <property type="entry name" value="PyrdxlP-dep_Trfase_small"/>
</dbReference>
<reference evidence="6 7" key="1">
    <citation type="submission" date="2020-03" db="EMBL/GenBank/DDBJ databases">
        <title>Whole genome shotgun sequence of Phytohabitans suffuscus NBRC 105367.</title>
        <authorList>
            <person name="Komaki H."/>
            <person name="Tamura T."/>
        </authorList>
    </citation>
    <scope>NUCLEOTIDE SEQUENCE [LARGE SCALE GENOMIC DNA]</scope>
    <source>
        <strain evidence="6 7">NBRC 105367</strain>
    </source>
</reference>
<proteinExistence type="inferred from homology"/>
<evidence type="ECO:0000313" key="7">
    <source>
        <dbReference type="Proteomes" id="UP000503011"/>
    </source>
</evidence>
<dbReference type="PIRSF" id="PIRSF000390">
    <property type="entry name" value="PLP_StrS"/>
    <property type="match status" value="1"/>
</dbReference>
<gene>
    <name evidence="6" type="ORF">Psuf_058150</name>
</gene>
<dbReference type="Proteomes" id="UP000503011">
    <property type="component" value="Chromosome"/>
</dbReference>
<sequence length="401" mass="43066">MHTTEGTPDVAHRLPAFTEPLHVGRPNMGDRARFLARVNGALDRLWLTNDGPLVREFEEHLATVAGTRYCVATCNGTNALQIAARACGIGVGDEVIVPSFTWVATAHALEWIGAVPVFCDVDEESGTADVAHLERLIGPRTRGILGVHVFGRPCDISALSAVADRAGVPLFFDAAHAVGCTYGGRPIGGFGRAEIFSFHATKYVHSFEGGAIVTDDHDIATRARAMRQQGIDENRRIAGPGTVARMNEISAAMGLTSLESIDSFTAANRRNHEAYRAGLAGVPGIHLREPKPGERSNHQYVIIEVDAASPVDRDGLHEVLTAHNVLVRKYFHPICHQVEPYRSAPERHAPLPLPRAEALAERVLALPTGTAVGPAEIEVVCAIIRDTAEAGHRPLAPPRAA</sequence>
<evidence type="ECO:0000256" key="5">
    <source>
        <dbReference type="RuleBase" id="RU004508"/>
    </source>
</evidence>
<feature type="active site" description="Proton acceptor" evidence="3">
    <location>
        <position position="202"/>
    </location>
</feature>
<name>A0A6F8YQY3_9ACTN</name>
<organism evidence="6 7">
    <name type="scientific">Phytohabitans suffuscus</name>
    <dbReference type="NCBI Taxonomy" id="624315"/>
    <lineage>
        <taxon>Bacteria</taxon>
        <taxon>Bacillati</taxon>
        <taxon>Actinomycetota</taxon>
        <taxon>Actinomycetes</taxon>
        <taxon>Micromonosporales</taxon>
        <taxon>Micromonosporaceae</taxon>
    </lineage>
</organism>